<dbReference type="EMBL" id="JADQAZ010000002">
    <property type="protein sequence ID" value="MBT0957378.1"/>
    <property type="molecule type" value="Genomic_DNA"/>
</dbReference>
<feature type="transmembrane region" description="Helical" evidence="6">
    <location>
        <begin position="93"/>
        <end position="112"/>
    </location>
</feature>
<keyword evidence="2" id="KW-0813">Transport</keyword>
<feature type="transmembrane region" description="Helical" evidence="6">
    <location>
        <begin position="118"/>
        <end position="143"/>
    </location>
</feature>
<dbReference type="PANTHER" id="PTHR23519:SF1">
    <property type="entry name" value="AUTOPHAGY-RELATED PROTEIN 22"/>
    <property type="match status" value="1"/>
</dbReference>
<keyword evidence="4 6" id="KW-1133">Transmembrane helix</keyword>
<feature type="transmembrane region" description="Helical" evidence="6">
    <location>
        <begin position="247"/>
        <end position="271"/>
    </location>
</feature>
<feature type="transmembrane region" description="Helical" evidence="6">
    <location>
        <begin position="21"/>
        <end position="41"/>
    </location>
</feature>
<evidence type="ECO:0000256" key="1">
    <source>
        <dbReference type="ARBA" id="ARBA00004127"/>
    </source>
</evidence>
<sequence length="458" mass="48867">MDQKTLRKRIWGWMAFDIATQPYYTLVLTFFFGPYFVSVVTGSFMAGGMDEMAADAQAQSVWSLGQTVTGLFIAFSAPLLGAVADTTGRRMPWIYLFSGFYVIGAFGLWVMVPDGSMMWWALVAFGIGLVGAEFTTIFTNALLPDLGSSEEIGKISGMGYALGYAGGLVSVLVMLCLFAENEAGVTFLGLTPPFGLDAAAREGTRFVGPYTALWFMAFMAVFFLWVKEPRVTARVQGGTVRASLASLKASLVSVLRIRTLAAYLGSSMLYRDALNALYGFGGTYAVLVLDWSLTQVGIFAILGVITAGLSTWAGGHWDSRVGPKPVIIAMIAMLIVVCIVIVGMSKEQLFGVPLAEGSPVPTIVFYFCGAVIGGAGGVIQSASRSMMVRHANPERPTEAFGLYALSGKATAFLGPALILVFTQITGSARLGIAPVIGLFLIALVLLIWVKPEGTRAKI</sequence>
<feature type="transmembrane region" description="Helical" evidence="6">
    <location>
        <begin position="400"/>
        <end position="424"/>
    </location>
</feature>
<evidence type="ECO:0000256" key="3">
    <source>
        <dbReference type="ARBA" id="ARBA00022692"/>
    </source>
</evidence>
<dbReference type="Gene3D" id="1.20.1250.20">
    <property type="entry name" value="MFS general substrate transporter like domains"/>
    <property type="match status" value="1"/>
</dbReference>
<dbReference type="Proteomes" id="UP001315686">
    <property type="component" value="Unassembled WGS sequence"/>
</dbReference>
<evidence type="ECO:0000256" key="4">
    <source>
        <dbReference type="ARBA" id="ARBA00022989"/>
    </source>
</evidence>
<reference evidence="7 8" key="1">
    <citation type="journal article" date="2021" name="Arch. Microbiol.">
        <title>Harenicola maris gen. nov., sp. nov. isolated from the Sea of Japan shallow sediments.</title>
        <authorList>
            <person name="Romanenko L.A."/>
            <person name="Kurilenko V.V."/>
            <person name="Chernysheva N.Y."/>
            <person name="Tekutyeva L.A."/>
            <person name="Velansky P.V."/>
            <person name="Svetashev V.I."/>
            <person name="Isaeva M.P."/>
        </authorList>
    </citation>
    <scope>NUCLEOTIDE SEQUENCE [LARGE SCALE GENOMIC DNA]</scope>
    <source>
        <strain evidence="7 8">KMM 3653</strain>
    </source>
</reference>
<dbReference type="PANTHER" id="PTHR23519">
    <property type="entry name" value="AUTOPHAGY-RELATED PROTEIN 22"/>
    <property type="match status" value="1"/>
</dbReference>
<dbReference type="GO" id="GO:0012505">
    <property type="term" value="C:endomembrane system"/>
    <property type="evidence" value="ECO:0007669"/>
    <property type="project" value="UniProtKB-SubCell"/>
</dbReference>
<feature type="transmembrane region" description="Helical" evidence="6">
    <location>
        <begin position="430"/>
        <end position="449"/>
    </location>
</feature>
<evidence type="ECO:0000256" key="5">
    <source>
        <dbReference type="ARBA" id="ARBA00023136"/>
    </source>
</evidence>
<feature type="transmembrane region" description="Helical" evidence="6">
    <location>
        <begin position="155"/>
        <end position="180"/>
    </location>
</feature>
<evidence type="ECO:0000256" key="2">
    <source>
        <dbReference type="ARBA" id="ARBA00022448"/>
    </source>
</evidence>
<feature type="transmembrane region" description="Helical" evidence="6">
    <location>
        <begin position="291"/>
        <end position="314"/>
    </location>
</feature>
<dbReference type="InterPro" id="IPR050495">
    <property type="entry name" value="ATG22/LtaA_families"/>
</dbReference>
<accession>A0AAP2CTK5</accession>
<proteinExistence type="predicted"/>
<feature type="transmembrane region" description="Helical" evidence="6">
    <location>
        <begin position="61"/>
        <end position="81"/>
    </location>
</feature>
<gene>
    <name evidence="7" type="ORF">IV417_08270</name>
</gene>
<keyword evidence="5 6" id="KW-0472">Membrane</keyword>
<comment type="caution">
    <text evidence="7">The sequence shown here is derived from an EMBL/GenBank/DDBJ whole genome shotgun (WGS) entry which is preliminary data.</text>
</comment>
<dbReference type="Pfam" id="PF11700">
    <property type="entry name" value="ATG22"/>
    <property type="match status" value="1"/>
</dbReference>
<dbReference type="InterPro" id="IPR024671">
    <property type="entry name" value="Atg22-like"/>
</dbReference>
<dbReference type="InterPro" id="IPR036259">
    <property type="entry name" value="MFS_trans_sf"/>
</dbReference>
<evidence type="ECO:0000313" key="7">
    <source>
        <dbReference type="EMBL" id="MBT0957378.1"/>
    </source>
</evidence>
<dbReference type="AlphaFoldDB" id="A0AAP2CTK5"/>
<evidence type="ECO:0000256" key="6">
    <source>
        <dbReference type="SAM" id="Phobius"/>
    </source>
</evidence>
<feature type="transmembrane region" description="Helical" evidence="6">
    <location>
        <begin position="206"/>
        <end position="226"/>
    </location>
</feature>
<dbReference type="SUPFAM" id="SSF103473">
    <property type="entry name" value="MFS general substrate transporter"/>
    <property type="match status" value="1"/>
</dbReference>
<name>A0AAP2CTK5_9RHOB</name>
<dbReference type="RefSeq" id="WP_327793613.1">
    <property type="nucleotide sequence ID" value="NZ_JADQAZ010000002.1"/>
</dbReference>
<feature type="transmembrane region" description="Helical" evidence="6">
    <location>
        <begin position="363"/>
        <end position="379"/>
    </location>
</feature>
<organism evidence="7 8">
    <name type="scientific">Harenicola maris</name>
    <dbReference type="NCBI Taxonomy" id="2841044"/>
    <lineage>
        <taxon>Bacteria</taxon>
        <taxon>Pseudomonadati</taxon>
        <taxon>Pseudomonadota</taxon>
        <taxon>Alphaproteobacteria</taxon>
        <taxon>Rhodobacterales</taxon>
        <taxon>Paracoccaceae</taxon>
        <taxon>Harenicola</taxon>
    </lineage>
</organism>
<keyword evidence="8" id="KW-1185">Reference proteome</keyword>
<comment type="subcellular location">
    <subcellularLocation>
        <location evidence="1">Endomembrane system</location>
        <topology evidence="1">Multi-pass membrane protein</topology>
    </subcellularLocation>
</comment>
<keyword evidence="3 6" id="KW-0812">Transmembrane</keyword>
<evidence type="ECO:0000313" key="8">
    <source>
        <dbReference type="Proteomes" id="UP001315686"/>
    </source>
</evidence>
<protein>
    <submittedName>
        <fullName evidence="7">MFS transporter</fullName>
    </submittedName>
</protein>
<feature type="transmembrane region" description="Helical" evidence="6">
    <location>
        <begin position="326"/>
        <end position="343"/>
    </location>
</feature>